<gene>
    <name evidence="1" type="ORF">LNINA_LOCUS14032</name>
</gene>
<dbReference type="EMBL" id="CAVLEF010000280">
    <property type="protein sequence ID" value="CAK1555197.1"/>
    <property type="molecule type" value="Genomic_DNA"/>
</dbReference>
<organism evidence="1 2">
    <name type="scientific">Leptosia nina</name>
    <dbReference type="NCBI Taxonomy" id="320188"/>
    <lineage>
        <taxon>Eukaryota</taxon>
        <taxon>Metazoa</taxon>
        <taxon>Ecdysozoa</taxon>
        <taxon>Arthropoda</taxon>
        <taxon>Hexapoda</taxon>
        <taxon>Insecta</taxon>
        <taxon>Pterygota</taxon>
        <taxon>Neoptera</taxon>
        <taxon>Endopterygota</taxon>
        <taxon>Lepidoptera</taxon>
        <taxon>Glossata</taxon>
        <taxon>Ditrysia</taxon>
        <taxon>Papilionoidea</taxon>
        <taxon>Pieridae</taxon>
        <taxon>Pierinae</taxon>
        <taxon>Leptosia</taxon>
    </lineage>
</organism>
<dbReference type="AlphaFoldDB" id="A0AAV1K0Z4"/>
<dbReference type="Proteomes" id="UP001497472">
    <property type="component" value="Unassembled WGS sequence"/>
</dbReference>
<comment type="caution">
    <text evidence="1">The sequence shown here is derived from an EMBL/GenBank/DDBJ whole genome shotgun (WGS) entry which is preliminary data.</text>
</comment>
<sequence>MSEVFFEYFIYPMKSPCDLHGCIGIANQLWPSSEHLIEYTSHLSANLRSIIESTKHNVGVSKTINSQSLKIGDYQAVNEPWNSIYQTPFGMVRVTPSLFYHLDK</sequence>
<accession>A0AAV1K0Z4</accession>
<name>A0AAV1K0Z4_9NEOP</name>
<evidence type="ECO:0000313" key="1">
    <source>
        <dbReference type="EMBL" id="CAK1555197.1"/>
    </source>
</evidence>
<keyword evidence="2" id="KW-1185">Reference proteome</keyword>
<proteinExistence type="predicted"/>
<reference evidence="1 2" key="1">
    <citation type="submission" date="2023-11" db="EMBL/GenBank/DDBJ databases">
        <authorList>
            <person name="Okamura Y."/>
        </authorList>
    </citation>
    <scope>NUCLEOTIDE SEQUENCE [LARGE SCALE GENOMIC DNA]</scope>
</reference>
<evidence type="ECO:0000313" key="2">
    <source>
        <dbReference type="Proteomes" id="UP001497472"/>
    </source>
</evidence>
<protein>
    <submittedName>
        <fullName evidence="1">Uncharacterized protein</fullName>
    </submittedName>
</protein>